<sequence length="99" mass="11510">MIMQEQHNTDTMIDLNSIKLHTNHISSRPRKRSLFAMSLVKTDQDTSTIIDEVDREFINYQDKAVNVSPRDGRKVRDIVEDVQLYKLNFFQATIGKSVI</sequence>
<organism evidence="1 2">
    <name type="scientific">Acrasis kona</name>
    <dbReference type="NCBI Taxonomy" id="1008807"/>
    <lineage>
        <taxon>Eukaryota</taxon>
        <taxon>Discoba</taxon>
        <taxon>Heterolobosea</taxon>
        <taxon>Tetramitia</taxon>
        <taxon>Eutetramitia</taxon>
        <taxon>Acrasidae</taxon>
        <taxon>Acrasis</taxon>
    </lineage>
</organism>
<gene>
    <name evidence="1" type="ORF">AKO1_001695</name>
</gene>
<evidence type="ECO:0000313" key="2">
    <source>
        <dbReference type="Proteomes" id="UP001431209"/>
    </source>
</evidence>
<keyword evidence="2" id="KW-1185">Reference proteome</keyword>
<evidence type="ECO:0000313" key="1">
    <source>
        <dbReference type="EMBL" id="KAL0485965.1"/>
    </source>
</evidence>
<comment type="caution">
    <text evidence="1">The sequence shown here is derived from an EMBL/GenBank/DDBJ whole genome shotgun (WGS) entry which is preliminary data.</text>
</comment>
<dbReference type="AlphaFoldDB" id="A0AAW2Z955"/>
<proteinExistence type="predicted"/>
<dbReference type="EMBL" id="JAOPGA020001192">
    <property type="protein sequence ID" value="KAL0485965.1"/>
    <property type="molecule type" value="Genomic_DNA"/>
</dbReference>
<protein>
    <submittedName>
        <fullName evidence="1">Uncharacterized protein</fullName>
    </submittedName>
</protein>
<reference evidence="1 2" key="1">
    <citation type="submission" date="2024-03" db="EMBL/GenBank/DDBJ databases">
        <title>The Acrasis kona genome and developmental transcriptomes reveal deep origins of eukaryotic multicellular pathways.</title>
        <authorList>
            <person name="Sheikh S."/>
            <person name="Fu C.-J."/>
            <person name="Brown M.W."/>
            <person name="Baldauf S.L."/>
        </authorList>
    </citation>
    <scope>NUCLEOTIDE SEQUENCE [LARGE SCALE GENOMIC DNA]</scope>
    <source>
        <strain evidence="1 2">ATCC MYA-3509</strain>
    </source>
</reference>
<dbReference type="Proteomes" id="UP001431209">
    <property type="component" value="Unassembled WGS sequence"/>
</dbReference>
<accession>A0AAW2Z955</accession>
<name>A0AAW2Z955_9EUKA</name>